<reference evidence="2 3" key="1">
    <citation type="submission" date="2018-11" db="EMBL/GenBank/DDBJ databases">
        <authorList>
            <consortium name="Pathogen Informatics"/>
        </authorList>
    </citation>
    <scope>NUCLEOTIDE SEQUENCE [LARGE SCALE GENOMIC DNA]</scope>
</reference>
<keyword evidence="3" id="KW-1185">Reference proteome</keyword>
<accession>A0A183F4Z0</accession>
<evidence type="ECO:0000313" key="3">
    <source>
        <dbReference type="Proteomes" id="UP000050761"/>
    </source>
</evidence>
<feature type="region of interest" description="Disordered" evidence="1">
    <location>
        <begin position="29"/>
        <end position="108"/>
    </location>
</feature>
<organism evidence="3 4">
    <name type="scientific">Heligmosomoides polygyrus</name>
    <name type="common">Parasitic roundworm</name>
    <dbReference type="NCBI Taxonomy" id="6339"/>
    <lineage>
        <taxon>Eukaryota</taxon>
        <taxon>Metazoa</taxon>
        <taxon>Ecdysozoa</taxon>
        <taxon>Nematoda</taxon>
        <taxon>Chromadorea</taxon>
        <taxon>Rhabditida</taxon>
        <taxon>Rhabditina</taxon>
        <taxon>Rhabditomorpha</taxon>
        <taxon>Strongyloidea</taxon>
        <taxon>Heligmosomidae</taxon>
        <taxon>Heligmosomoides</taxon>
    </lineage>
</organism>
<dbReference type="Proteomes" id="UP000050761">
    <property type="component" value="Unassembled WGS sequence"/>
</dbReference>
<dbReference type="AlphaFoldDB" id="A0A183F4Z0"/>
<feature type="compositionally biased region" description="Basic and acidic residues" evidence="1">
    <location>
        <begin position="45"/>
        <end position="63"/>
    </location>
</feature>
<accession>A0A3P7X1E3</accession>
<evidence type="ECO:0000313" key="4">
    <source>
        <dbReference type="WBParaSite" id="HPBE_0000123201-mRNA-1"/>
    </source>
</evidence>
<protein>
    <submittedName>
        <fullName evidence="2 4">Uncharacterized protein</fullName>
    </submittedName>
</protein>
<gene>
    <name evidence="2" type="ORF">HPBE_LOCUS1233</name>
</gene>
<name>A0A183F4Z0_HELPZ</name>
<evidence type="ECO:0000313" key="2">
    <source>
        <dbReference type="EMBL" id="VDO19615.1"/>
    </source>
</evidence>
<dbReference type="WBParaSite" id="HPBE_0000123201-mRNA-1">
    <property type="protein sequence ID" value="HPBE_0000123201-mRNA-1"/>
    <property type="gene ID" value="HPBE_0000123201"/>
</dbReference>
<reference evidence="4" key="2">
    <citation type="submission" date="2019-09" db="UniProtKB">
        <authorList>
            <consortium name="WormBaseParasite"/>
        </authorList>
    </citation>
    <scope>IDENTIFICATION</scope>
</reference>
<evidence type="ECO:0000256" key="1">
    <source>
        <dbReference type="SAM" id="MobiDB-lite"/>
    </source>
</evidence>
<sequence length="108" mass="12315">MLDYPSQIWIPRTRSSAPRQFAYEKCARIEAKRPTDETSSSGDAARPKDEEKQRPPAERHDIFRGNLPSSGKQEQRYAVENCDTANTPVTPYVVSPKEKGNLKRKVPR</sequence>
<proteinExistence type="predicted"/>
<dbReference type="EMBL" id="UZAH01001251">
    <property type="protein sequence ID" value="VDO19615.1"/>
    <property type="molecule type" value="Genomic_DNA"/>
</dbReference>